<dbReference type="AlphaFoldDB" id="A0A1T4K8A1"/>
<dbReference type="Proteomes" id="UP000190423">
    <property type="component" value="Unassembled WGS sequence"/>
</dbReference>
<evidence type="ECO:0000313" key="1">
    <source>
        <dbReference type="EMBL" id="SJZ38664.1"/>
    </source>
</evidence>
<organism evidence="1 2">
    <name type="scientific">Treponema porcinum</name>
    <dbReference type="NCBI Taxonomy" id="261392"/>
    <lineage>
        <taxon>Bacteria</taxon>
        <taxon>Pseudomonadati</taxon>
        <taxon>Spirochaetota</taxon>
        <taxon>Spirochaetia</taxon>
        <taxon>Spirochaetales</taxon>
        <taxon>Treponemataceae</taxon>
        <taxon>Treponema</taxon>
    </lineage>
</organism>
<dbReference type="GeneID" id="78316337"/>
<accession>A0A1T4K8A1</accession>
<reference evidence="1 2" key="1">
    <citation type="submission" date="2017-02" db="EMBL/GenBank/DDBJ databases">
        <authorList>
            <person name="Peterson S.W."/>
        </authorList>
    </citation>
    <scope>NUCLEOTIDE SEQUENCE [LARGE SCALE GENOMIC DNA]</scope>
    <source>
        <strain evidence="1 2">ATCC BAA-908</strain>
    </source>
</reference>
<dbReference type="EMBL" id="FUWG01000007">
    <property type="protein sequence ID" value="SJZ38664.1"/>
    <property type="molecule type" value="Genomic_DNA"/>
</dbReference>
<keyword evidence="2" id="KW-1185">Reference proteome</keyword>
<gene>
    <name evidence="1" type="ORF">SAMN02745149_01034</name>
</gene>
<proteinExistence type="predicted"/>
<dbReference type="RefSeq" id="WP_078932959.1">
    <property type="nucleotide sequence ID" value="NZ_FUWG01000007.1"/>
</dbReference>
<evidence type="ECO:0000313" key="2">
    <source>
        <dbReference type="Proteomes" id="UP000190423"/>
    </source>
</evidence>
<name>A0A1T4K8A1_TREPO</name>
<protein>
    <submittedName>
        <fullName evidence="1">Uncharacterized protein</fullName>
    </submittedName>
</protein>
<sequence>MAYLIFHYSRLDSWIEASDEPYITGNIISVYDDGKIITENENSLEQKVNKKIICEDLSVTNRISKIIDDNKVKIRAIPKNLDLGVLDGSCDSVWLKNRHFHGVCFLSQERLSRKEYKEWKKYKKGYNFWTRIKYKRRLKGIYKFRDIYEQIREILVSVGMPKDFMA</sequence>
<dbReference type="STRING" id="261392.SAMN02745149_01034"/>